<feature type="transmembrane region" description="Helical" evidence="1">
    <location>
        <begin position="171"/>
        <end position="189"/>
    </location>
</feature>
<proteinExistence type="predicted"/>
<dbReference type="EMBL" id="CP039396">
    <property type="protein sequence ID" value="QCD41358.1"/>
    <property type="molecule type" value="Genomic_DNA"/>
</dbReference>
<reference evidence="3" key="1">
    <citation type="submission" date="2019-02" db="EMBL/GenBank/DDBJ databases">
        <title>Isolation and identification of novel species under the genus Muribaculum.</title>
        <authorList>
            <person name="Miyake S."/>
            <person name="Ding Y."/>
            <person name="Low A."/>
            <person name="Soh M."/>
            <person name="Seedorf H."/>
        </authorList>
    </citation>
    <scope>NUCLEOTIDE SEQUENCE [LARGE SCALE GENOMIC DNA]</scope>
    <source>
        <strain evidence="3">H5</strain>
    </source>
</reference>
<dbReference type="AlphaFoldDB" id="A0A4V1D308"/>
<keyword evidence="3" id="KW-1185">Reference proteome</keyword>
<evidence type="ECO:0000313" key="3">
    <source>
        <dbReference type="Proteomes" id="UP000297149"/>
    </source>
</evidence>
<feature type="transmembrane region" description="Helical" evidence="1">
    <location>
        <begin position="79"/>
        <end position="98"/>
    </location>
</feature>
<feature type="transmembrane region" description="Helical" evidence="1">
    <location>
        <begin position="41"/>
        <end position="58"/>
    </location>
</feature>
<sequence>MTQHHHITNEKAIFTLWLNWAIAVGALALPEMAALFVPRHWIPTITFGLMLLLIIYRNNGRKLSASSCDLIQTICVRTLCTSALIMIIISIIYTRHIISLFYPEELLNMHIPYLTILILGPVATFYCLLSEIQGNNASVCRECIIRNGTASERGFLGKVFSQESRYQVRTLLVLSATVSVTSWVYYALYYVNVNLNSADHFFYNWVPSILYGFSIIFFGMRYFGLWSYYYNHIEQNPRVCMNGSGVRFLIFHEDNIFLSRTEGFHDYPDGDKFDTPTEISLSHSNSISVEDAADHFSNLTGLPAEDMSIRFMYKSTDMSGQANVFHFICCLPAKETINSTSVRGQWFTLSQLQRLLYNHELTKMLASEIHRLYTVTMAWKTYDADGNRLYRIKNYRPTFHLKGICDWDVDFNDSQWLEVARFNEDKPLFHLRKLFHRRQRKATQA</sequence>
<feature type="transmembrane region" description="Helical" evidence="1">
    <location>
        <begin position="110"/>
        <end position="129"/>
    </location>
</feature>
<gene>
    <name evidence="2" type="ORF">E7747_02960</name>
</gene>
<keyword evidence="1" id="KW-1133">Transmembrane helix</keyword>
<feature type="transmembrane region" description="Helical" evidence="1">
    <location>
        <begin position="209"/>
        <end position="229"/>
    </location>
</feature>
<evidence type="ECO:0000256" key="1">
    <source>
        <dbReference type="SAM" id="Phobius"/>
    </source>
</evidence>
<dbReference type="KEGG" id="ddb:E7747_02960"/>
<dbReference type="RefSeq" id="WP_136414001.1">
    <property type="nucleotide sequence ID" value="NZ_CP039396.1"/>
</dbReference>
<keyword evidence="1" id="KW-0812">Transmembrane</keyword>
<feature type="transmembrane region" description="Helical" evidence="1">
    <location>
        <begin position="12"/>
        <end position="29"/>
    </location>
</feature>
<evidence type="ECO:0000313" key="2">
    <source>
        <dbReference type="EMBL" id="QCD41358.1"/>
    </source>
</evidence>
<organism evidence="2 3">
    <name type="scientific">Duncaniella dubosii</name>
    <dbReference type="NCBI Taxonomy" id="2518971"/>
    <lineage>
        <taxon>Bacteria</taxon>
        <taxon>Pseudomonadati</taxon>
        <taxon>Bacteroidota</taxon>
        <taxon>Bacteroidia</taxon>
        <taxon>Bacteroidales</taxon>
        <taxon>Muribaculaceae</taxon>
        <taxon>Duncaniella</taxon>
    </lineage>
</organism>
<accession>A0A4V1D308</accession>
<name>A0A4V1D308_9BACT</name>
<protein>
    <submittedName>
        <fullName evidence="2">Uncharacterized protein</fullName>
    </submittedName>
</protein>
<dbReference type="Proteomes" id="UP000297149">
    <property type="component" value="Chromosome"/>
</dbReference>
<keyword evidence="1" id="KW-0472">Membrane</keyword>